<dbReference type="NCBIfam" id="NF010047">
    <property type="entry name" value="PRK13523.1"/>
    <property type="match status" value="1"/>
</dbReference>
<dbReference type="InterPro" id="IPR044152">
    <property type="entry name" value="YqjM-like"/>
</dbReference>
<dbReference type="Pfam" id="PF00724">
    <property type="entry name" value="Oxidored_FMN"/>
    <property type="match status" value="1"/>
</dbReference>
<accession>A0A6N7Y224</accession>
<comment type="caution">
    <text evidence="7">The sequence shown here is derived from an EMBL/GenBank/DDBJ whole genome shotgun (WGS) entry which is preliminary data.</text>
</comment>
<keyword evidence="5 7" id="KW-0560">Oxidoreductase</keyword>
<dbReference type="SUPFAM" id="SSF51395">
    <property type="entry name" value="FMN-linked oxidoreductases"/>
    <property type="match status" value="1"/>
</dbReference>
<keyword evidence="8" id="KW-1185">Reference proteome</keyword>
<dbReference type="CDD" id="cd02932">
    <property type="entry name" value="OYE_YqiM_FMN"/>
    <property type="match status" value="1"/>
</dbReference>
<feature type="domain" description="NADH:flavin oxidoreductase/NADH oxidase N-terminal" evidence="6">
    <location>
        <begin position="8"/>
        <end position="322"/>
    </location>
</feature>
<dbReference type="InterPro" id="IPR001155">
    <property type="entry name" value="OxRdtase_FMN_N"/>
</dbReference>
<evidence type="ECO:0000256" key="4">
    <source>
        <dbReference type="ARBA" id="ARBA00022857"/>
    </source>
</evidence>
<dbReference type="EMBL" id="VUNQ01000024">
    <property type="protein sequence ID" value="MSU02070.1"/>
    <property type="molecule type" value="Genomic_DNA"/>
</dbReference>
<evidence type="ECO:0000256" key="5">
    <source>
        <dbReference type="ARBA" id="ARBA00023002"/>
    </source>
</evidence>
<gene>
    <name evidence="7" type="primary">namA</name>
    <name evidence="7" type="ORF">FYJ83_11370</name>
</gene>
<sequence>MKSLTSYKIKDMELKNRIVMPPMCMYSSDESGMVKDFHKIHYISRAIGDVGLIIVEATGVVPNGRITSNDLGIWNNEHIEGLKSLVDGVKSHGSKIAIQLAHAGRKCESNDEYIVAPSAIPFNEKYRIPRELSKEEIKKLVLAFRDASRRANEAGFDSIEIHGAHGYLIHEFLSPITNKRTDEYGGSIENRTRFLKEILESVKEVWPKEKPILLRVSADDYDNDGIDKYEMVNIINEVKENIDMVHVSTGGLINAKFPIFPGYQVSHSHIIRKECNMPTIAVGLIKEFDQIEEILYNNRADLVAIGRGLLRDPYFVLNMAYDNNLDIKYPRQYERGYF</sequence>
<proteinExistence type="predicted"/>
<dbReference type="Proteomes" id="UP000469523">
    <property type="component" value="Unassembled WGS sequence"/>
</dbReference>
<dbReference type="PANTHER" id="PTHR43303">
    <property type="entry name" value="NADPH DEHYDROGENASE C23G7.10C-RELATED"/>
    <property type="match status" value="1"/>
</dbReference>
<evidence type="ECO:0000256" key="2">
    <source>
        <dbReference type="ARBA" id="ARBA00022630"/>
    </source>
</evidence>
<dbReference type="GO" id="GO:0050661">
    <property type="term" value="F:NADP binding"/>
    <property type="evidence" value="ECO:0007669"/>
    <property type="project" value="InterPro"/>
</dbReference>
<keyword evidence="3" id="KW-0288">FMN</keyword>
<comment type="cofactor">
    <cofactor evidence="1">
        <name>FMN</name>
        <dbReference type="ChEBI" id="CHEBI:58210"/>
    </cofactor>
</comment>
<dbReference type="AlphaFoldDB" id="A0A6N7Y224"/>
<evidence type="ECO:0000259" key="6">
    <source>
        <dbReference type="Pfam" id="PF00724"/>
    </source>
</evidence>
<evidence type="ECO:0000256" key="3">
    <source>
        <dbReference type="ARBA" id="ARBA00022643"/>
    </source>
</evidence>
<protein>
    <submittedName>
        <fullName evidence="7">NADPH dehydrogenase NamA</fullName>
        <ecNumber evidence="7">1.6.99.1</ecNumber>
    </submittedName>
</protein>
<keyword evidence="2" id="KW-0285">Flavoprotein</keyword>
<name>A0A6N7Y224_9FIRM</name>
<evidence type="ECO:0000256" key="1">
    <source>
        <dbReference type="ARBA" id="ARBA00001917"/>
    </source>
</evidence>
<reference evidence="7 8" key="1">
    <citation type="submission" date="2019-09" db="EMBL/GenBank/DDBJ databases">
        <title>In-depth cultivation of the pig gut microbiome towards novel bacterial diversity and tailored functional studies.</title>
        <authorList>
            <person name="Wylensek D."/>
            <person name="Hitch T.C.A."/>
            <person name="Clavel T."/>
        </authorList>
    </citation>
    <scope>NUCLEOTIDE SEQUENCE [LARGE SCALE GENOMIC DNA]</scope>
    <source>
        <strain evidence="7 8">WCA3-693-APC-4?</strain>
    </source>
</reference>
<dbReference type="Gene3D" id="3.20.20.70">
    <property type="entry name" value="Aldolase class I"/>
    <property type="match status" value="1"/>
</dbReference>
<organism evidence="7 8">
    <name type="scientific">Tissierella pigra</name>
    <dbReference type="NCBI Taxonomy" id="2607614"/>
    <lineage>
        <taxon>Bacteria</taxon>
        <taxon>Bacillati</taxon>
        <taxon>Bacillota</taxon>
        <taxon>Tissierellia</taxon>
        <taxon>Tissierellales</taxon>
        <taxon>Tissierellaceae</taxon>
        <taxon>Tissierella</taxon>
    </lineage>
</organism>
<dbReference type="GO" id="GO:0003959">
    <property type="term" value="F:NADPH dehydrogenase activity"/>
    <property type="evidence" value="ECO:0007669"/>
    <property type="project" value="UniProtKB-EC"/>
</dbReference>
<dbReference type="PANTHER" id="PTHR43303:SF4">
    <property type="entry name" value="NADPH DEHYDROGENASE C23G7.10C-RELATED"/>
    <property type="match status" value="1"/>
</dbReference>
<dbReference type="EC" id="1.6.99.1" evidence="7"/>
<dbReference type="InterPro" id="IPR013785">
    <property type="entry name" value="Aldolase_TIM"/>
</dbReference>
<dbReference type="RefSeq" id="WP_154440719.1">
    <property type="nucleotide sequence ID" value="NZ_VUNQ01000024.1"/>
</dbReference>
<keyword evidence="4" id="KW-0521">NADP</keyword>
<evidence type="ECO:0000313" key="7">
    <source>
        <dbReference type="EMBL" id="MSU02070.1"/>
    </source>
</evidence>
<dbReference type="GO" id="GO:0010181">
    <property type="term" value="F:FMN binding"/>
    <property type="evidence" value="ECO:0007669"/>
    <property type="project" value="InterPro"/>
</dbReference>
<evidence type="ECO:0000313" key="8">
    <source>
        <dbReference type="Proteomes" id="UP000469523"/>
    </source>
</evidence>